<feature type="domain" description="Histidine kinase/HSP90-like ATPase" evidence="2">
    <location>
        <begin position="9"/>
        <end position="114"/>
    </location>
</feature>
<keyword evidence="4" id="KW-1185">Reference proteome</keyword>
<keyword evidence="1" id="KW-0808">Transferase</keyword>
<evidence type="ECO:0000313" key="3">
    <source>
        <dbReference type="EMBL" id="MBZ2386842.1"/>
    </source>
</evidence>
<dbReference type="InterPro" id="IPR050267">
    <property type="entry name" value="Anti-sigma-factor_SerPK"/>
</dbReference>
<protein>
    <submittedName>
        <fullName evidence="3">ATP-binding protein</fullName>
    </submittedName>
</protein>
<dbReference type="SUPFAM" id="SSF55874">
    <property type="entry name" value="ATPase domain of HSP90 chaperone/DNA topoisomerase II/histidine kinase"/>
    <property type="match status" value="1"/>
</dbReference>
<keyword evidence="3" id="KW-0547">Nucleotide-binding</keyword>
<organism evidence="3 4">
    <name type="scientific">Anaerococcus murdochii</name>
    <dbReference type="NCBI Taxonomy" id="411577"/>
    <lineage>
        <taxon>Bacteria</taxon>
        <taxon>Bacillati</taxon>
        <taxon>Bacillota</taxon>
        <taxon>Tissierellia</taxon>
        <taxon>Tissierellales</taxon>
        <taxon>Peptoniphilaceae</taxon>
        <taxon>Anaerococcus</taxon>
    </lineage>
</organism>
<dbReference type="PANTHER" id="PTHR35526:SF3">
    <property type="entry name" value="ANTI-SIGMA-F FACTOR RSBW"/>
    <property type="match status" value="1"/>
</dbReference>
<evidence type="ECO:0000259" key="2">
    <source>
        <dbReference type="Pfam" id="PF13581"/>
    </source>
</evidence>
<accession>A0ABS7SZB6</accession>
<dbReference type="InterPro" id="IPR003594">
    <property type="entry name" value="HATPase_dom"/>
</dbReference>
<dbReference type="GO" id="GO:0005524">
    <property type="term" value="F:ATP binding"/>
    <property type="evidence" value="ECO:0007669"/>
    <property type="project" value="UniProtKB-KW"/>
</dbReference>
<dbReference type="Proteomes" id="UP000734271">
    <property type="component" value="Unassembled WGS sequence"/>
</dbReference>
<evidence type="ECO:0000313" key="4">
    <source>
        <dbReference type="Proteomes" id="UP000734271"/>
    </source>
</evidence>
<proteinExistence type="predicted"/>
<gene>
    <name evidence="3" type="ORF">K8P03_06060</name>
</gene>
<reference evidence="3 4" key="1">
    <citation type="submission" date="2021-08" db="EMBL/GenBank/DDBJ databases">
        <title>FDA dAtabase for Regulatory Grade micrObial Sequences (FDA-ARGOS): Supporting development and validation of Infectious Disease Dx tests.</title>
        <authorList>
            <person name="Sproer C."/>
            <person name="Gronow S."/>
            <person name="Severitt S."/>
            <person name="Schroder I."/>
            <person name="Tallon L."/>
            <person name="Sadzewicz L."/>
            <person name="Zhao X."/>
            <person name="Boylan J."/>
            <person name="Ott S."/>
            <person name="Bowen H."/>
            <person name="Vavikolanu K."/>
            <person name="Hazen T."/>
            <person name="Aluvathingal J."/>
            <person name="Nadendla S."/>
            <person name="Lowell S."/>
            <person name="Myers T."/>
            <person name="Yan Y."/>
            <person name="Sichtig H."/>
        </authorList>
    </citation>
    <scope>NUCLEOTIDE SEQUENCE [LARGE SCALE GENOMIC DNA]</scope>
    <source>
        <strain evidence="3 4">FDAARGOS_1460</strain>
    </source>
</reference>
<comment type="caution">
    <text evidence="3">The sequence shown here is derived from an EMBL/GenBank/DDBJ whole genome shotgun (WGS) entry which is preliminary data.</text>
</comment>
<dbReference type="PANTHER" id="PTHR35526">
    <property type="entry name" value="ANTI-SIGMA-F FACTOR RSBW-RELATED"/>
    <property type="match status" value="1"/>
</dbReference>
<dbReference type="CDD" id="cd16936">
    <property type="entry name" value="HATPase_RsbW-like"/>
    <property type="match status" value="1"/>
</dbReference>
<name>A0ABS7SZB6_9FIRM</name>
<dbReference type="EMBL" id="JAIPME010000002">
    <property type="protein sequence ID" value="MBZ2386842.1"/>
    <property type="molecule type" value="Genomic_DNA"/>
</dbReference>
<dbReference type="Pfam" id="PF13581">
    <property type="entry name" value="HATPase_c_2"/>
    <property type="match status" value="1"/>
</dbReference>
<dbReference type="InterPro" id="IPR036890">
    <property type="entry name" value="HATPase_C_sf"/>
</dbReference>
<keyword evidence="1" id="KW-0723">Serine/threonine-protein kinase</keyword>
<evidence type="ECO:0000256" key="1">
    <source>
        <dbReference type="ARBA" id="ARBA00022527"/>
    </source>
</evidence>
<dbReference type="Gene3D" id="3.30.565.10">
    <property type="entry name" value="Histidine kinase-like ATPase, C-terminal domain"/>
    <property type="match status" value="1"/>
</dbReference>
<keyword evidence="1" id="KW-0418">Kinase</keyword>
<sequence>MDIIREVINSDLKDIKKFRDKFIDVLHAKNYEESQIYKLRLILDELVANSYKHGNKKDKTRLIDISIVFDEAYLLIKVSDEGSGIKFVNESQKFSESGRGIDLVKKLSDEVIINKTTIACLIRNS</sequence>
<dbReference type="RefSeq" id="WP_223419345.1">
    <property type="nucleotide sequence ID" value="NZ_JAIPME010000002.1"/>
</dbReference>
<keyword evidence="3" id="KW-0067">ATP-binding</keyword>